<dbReference type="InterPro" id="IPR003738">
    <property type="entry name" value="SRAP"/>
</dbReference>
<dbReference type="RefSeq" id="WP_209810165.1">
    <property type="nucleotide sequence ID" value="NZ_JAGGKT010000005.1"/>
</dbReference>
<accession>A0ABS4GPA1</accession>
<protein>
    <recommendedName>
        <fullName evidence="8">Abasic site processing protein</fullName>
        <ecNumber evidence="8">3.4.-.-</ecNumber>
    </recommendedName>
</protein>
<keyword evidence="10" id="KW-1185">Reference proteome</keyword>
<reference evidence="9 10" key="1">
    <citation type="submission" date="2021-03" db="EMBL/GenBank/DDBJ databases">
        <title>Genomic Encyclopedia of Type Strains, Phase IV (KMG-IV): sequencing the most valuable type-strain genomes for metagenomic binning, comparative biology and taxonomic classification.</title>
        <authorList>
            <person name="Goeker M."/>
        </authorList>
    </citation>
    <scope>NUCLEOTIDE SEQUENCE [LARGE SCALE GENOMIC DNA]</scope>
    <source>
        <strain evidence="9 10">DSM 24738</strain>
    </source>
</reference>
<evidence type="ECO:0000256" key="2">
    <source>
        <dbReference type="ARBA" id="ARBA00022670"/>
    </source>
</evidence>
<keyword evidence="6" id="KW-0238">DNA-binding</keyword>
<dbReference type="Proteomes" id="UP001519343">
    <property type="component" value="Unassembled WGS sequence"/>
</dbReference>
<name>A0ABS4GPA1_9BACL</name>
<comment type="caution">
    <text evidence="9">The sequence shown here is derived from an EMBL/GenBank/DDBJ whole genome shotgun (WGS) entry which is preliminary data.</text>
</comment>
<dbReference type="EC" id="3.4.-.-" evidence="8"/>
<sequence length="238" mass="27325">MCGRFTLVANPEDLMDRFGLDEITLDLPPRYNIAPSQLVPVILEINGQRILREFRWGLIPGWAKDSKVGSRMINARAETLLQKPAFGRLLLSKRCIIPSDGFFEWKRVGEQKHPKRITLIDEALFAMAGLYDLWRSPEGDIHQTFTIITTQPNELMSTIHNRMPAILHPENEADWLNPEESDPEFLQALLAPFPSDAMKAYSVHPMVGNPRNDSWECIQEIEDPDRGEEQLSFFKKKL</sequence>
<comment type="similarity">
    <text evidence="1 8">Belongs to the SOS response-associated peptidase family.</text>
</comment>
<evidence type="ECO:0000256" key="3">
    <source>
        <dbReference type="ARBA" id="ARBA00022763"/>
    </source>
</evidence>
<evidence type="ECO:0000313" key="10">
    <source>
        <dbReference type="Proteomes" id="UP001519343"/>
    </source>
</evidence>
<dbReference type="EMBL" id="JAGGKT010000005">
    <property type="protein sequence ID" value="MBP1932098.1"/>
    <property type="molecule type" value="Genomic_DNA"/>
</dbReference>
<keyword evidence="4 8" id="KW-0378">Hydrolase</keyword>
<gene>
    <name evidence="9" type="ORF">J2Z37_002099</name>
</gene>
<proteinExistence type="inferred from homology"/>
<dbReference type="Gene3D" id="3.90.1680.10">
    <property type="entry name" value="SOS response associated peptidase-like"/>
    <property type="match status" value="1"/>
</dbReference>
<evidence type="ECO:0000256" key="5">
    <source>
        <dbReference type="ARBA" id="ARBA00023124"/>
    </source>
</evidence>
<dbReference type="SUPFAM" id="SSF143081">
    <property type="entry name" value="BB1717-like"/>
    <property type="match status" value="1"/>
</dbReference>
<evidence type="ECO:0000256" key="6">
    <source>
        <dbReference type="ARBA" id="ARBA00023125"/>
    </source>
</evidence>
<organism evidence="9 10">
    <name type="scientific">Ammoniphilus resinae</name>
    <dbReference type="NCBI Taxonomy" id="861532"/>
    <lineage>
        <taxon>Bacteria</taxon>
        <taxon>Bacillati</taxon>
        <taxon>Bacillota</taxon>
        <taxon>Bacilli</taxon>
        <taxon>Bacillales</taxon>
        <taxon>Paenibacillaceae</taxon>
        <taxon>Aneurinibacillus group</taxon>
        <taxon>Ammoniphilus</taxon>
    </lineage>
</organism>
<keyword evidence="7" id="KW-0456">Lyase</keyword>
<keyword evidence="2 8" id="KW-0645">Protease</keyword>
<dbReference type="InterPro" id="IPR036590">
    <property type="entry name" value="SRAP-like"/>
</dbReference>
<evidence type="ECO:0000313" key="9">
    <source>
        <dbReference type="EMBL" id="MBP1932098.1"/>
    </source>
</evidence>
<keyword evidence="3" id="KW-0227">DNA damage</keyword>
<evidence type="ECO:0000256" key="1">
    <source>
        <dbReference type="ARBA" id="ARBA00008136"/>
    </source>
</evidence>
<dbReference type="Pfam" id="PF02586">
    <property type="entry name" value="SRAP"/>
    <property type="match status" value="1"/>
</dbReference>
<evidence type="ECO:0000256" key="7">
    <source>
        <dbReference type="ARBA" id="ARBA00023239"/>
    </source>
</evidence>
<dbReference type="PANTHER" id="PTHR13604:SF0">
    <property type="entry name" value="ABASIC SITE PROCESSING PROTEIN HMCES"/>
    <property type="match status" value="1"/>
</dbReference>
<evidence type="ECO:0000256" key="8">
    <source>
        <dbReference type="RuleBase" id="RU364100"/>
    </source>
</evidence>
<evidence type="ECO:0000256" key="4">
    <source>
        <dbReference type="ARBA" id="ARBA00022801"/>
    </source>
</evidence>
<keyword evidence="5" id="KW-0190">Covalent protein-DNA linkage</keyword>
<dbReference type="PANTHER" id="PTHR13604">
    <property type="entry name" value="DC12-RELATED"/>
    <property type="match status" value="1"/>
</dbReference>